<proteinExistence type="predicted"/>
<gene>
    <name evidence="3" type="ORF">DdX_07254</name>
</gene>
<accession>A0AAD4N5F9</accession>
<organism evidence="3 4">
    <name type="scientific">Ditylenchus destructor</name>
    <dbReference type="NCBI Taxonomy" id="166010"/>
    <lineage>
        <taxon>Eukaryota</taxon>
        <taxon>Metazoa</taxon>
        <taxon>Ecdysozoa</taxon>
        <taxon>Nematoda</taxon>
        <taxon>Chromadorea</taxon>
        <taxon>Rhabditida</taxon>
        <taxon>Tylenchina</taxon>
        <taxon>Tylenchomorpha</taxon>
        <taxon>Sphaerularioidea</taxon>
        <taxon>Anguinidae</taxon>
        <taxon>Anguininae</taxon>
        <taxon>Ditylenchus</taxon>
    </lineage>
</organism>
<feature type="region of interest" description="Disordered" evidence="1">
    <location>
        <begin position="327"/>
        <end position="374"/>
    </location>
</feature>
<reference evidence="3" key="1">
    <citation type="submission" date="2022-01" db="EMBL/GenBank/DDBJ databases">
        <title>Genome Sequence Resource for Two Populations of Ditylenchus destructor, the Migratory Endoparasitic Phytonematode.</title>
        <authorList>
            <person name="Zhang H."/>
            <person name="Lin R."/>
            <person name="Xie B."/>
        </authorList>
    </citation>
    <scope>NUCLEOTIDE SEQUENCE</scope>
    <source>
        <strain evidence="3">BazhouSP</strain>
    </source>
</reference>
<name>A0AAD4N5F9_9BILA</name>
<feature type="compositionally biased region" description="Basic and acidic residues" evidence="1">
    <location>
        <begin position="332"/>
        <end position="346"/>
    </location>
</feature>
<dbReference type="Proteomes" id="UP001201812">
    <property type="component" value="Unassembled WGS sequence"/>
</dbReference>
<keyword evidence="4" id="KW-1185">Reference proteome</keyword>
<keyword evidence="2" id="KW-0812">Transmembrane</keyword>
<evidence type="ECO:0000313" key="3">
    <source>
        <dbReference type="EMBL" id="KAI1716219.1"/>
    </source>
</evidence>
<keyword evidence="2" id="KW-1133">Transmembrane helix</keyword>
<sequence length="374" mass="41691">MRTSVHDLESDGKRKSAWSPVSIIYKHNLTVSCLFVMLYCVPFPSSSATTSSDSFTDFHCSHTGSSSGSGAWTSSQEMRTRFSHSPAATAILKSILRKQYSDSDLKAVISDQSSSSLFMRQCSCQHDWMSAFCLRAQHYTKMELIDAPTVCICRQRIKEEEDRSCTQFLTRCFPTSPHRSKSMLNNRPVESCSCCFNQPDDYCNQVDCRRMHPNFGDNNMTSCVCYSHANYPHHICSRPPPVLHPAPPANLFPEDWAQLAVTPIERVIAVTSRPTTTEFSKGTSAGAKTTWLTPQKLGLFVMIATVVGAVLCFVGFRIVLTTRANSKRSRKAKSDAGDPPKPEAGHLQENNELNHFEDGAETNHSNPESTMHFV</sequence>
<dbReference type="AlphaFoldDB" id="A0AAD4N5F9"/>
<feature type="compositionally biased region" description="Polar residues" evidence="1">
    <location>
        <begin position="362"/>
        <end position="374"/>
    </location>
</feature>
<evidence type="ECO:0000256" key="2">
    <source>
        <dbReference type="SAM" id="Phobius"/>
    </source>
</evidence>
<protein>
    <submittedName>
        <fullName evidence="3">Uncharacterized protein</fullName>
    </submittedName>
</protein>
<keyword evidence="2" id="KW-0472">Membrane</keyword>
<evidence type="ECO:0000256" key="1">
    <source>
        <dbReference type="SAM" id="MobiDB-lite"/>
    </source>
</evidence>
<comment type="caution">
    <text evidence="3">The sequence shown here is derived from an EMBL/GenBank/DDBJ whole genome shotgun (WGS) entry which is preliminary data.</text>
</comment>
<dbReference type="EMBL" id="JAKKPZ010000010">
    <property type="protein sequence ID" value="KAI1716219.1"/>
    <property type="molecule type" value="Genomic_DNA"/>
</dbReference>
<evidence type="ECO:0000313" key="4">
    <source>
        <dbReference type="Proteomes" id="UP001201812"/>
    </source>
</evidence>
<feature type="transmembrane region" description="Helical" evidence="2">
    <location>
        <begin position="297"/>
        <end position="320"/>
    </location>
</feature>